<proteinExistence type="predicted"/>
<gene>
    <name evidence="2" type="ORF">FMAN_14322</name>
</gene>
<dbReference type="RefSeq" id="XP_041691533.1">
    <property type="nucleotide sequence ID" value="XM_041826187.1"/>
</dbReference>
<keyword evidence="3" id="KW-1185">Reference proteome</keyword>
<evidence type="ECO:0000313" key="3">
    <source>
        <dbReference type="Proteomes" id="UP000184255"/>
    </source>
</evidence>
<dbReference type="VEuPathDB" id="FungiDB:FMAN_14322"/>
<sequence length="230" mass="24735">MAPNNKNNNTGFQIFEDSTATPSAPVPSNQNNQFVLQPAIAANNLPDHLGTGQIVREAAGFFQPIPQLVLHGQENLGVQQPVNNVFNTNGWIAQNAPPGANTNVGLLTPAQLHTAYNTSFVPAGAPATVAKWNQGYSVEGNWHAGQLHNAVNQRLARPVPDAVPFWTAQTLQRQDAAYRAGPPIPATMWPTPAVGMTMHAPTIQVAQQNGMHINSVTPQGHIVWTWTGRQ</sequence>
<reference evidence="3" key="1">
    <citation type="journal article" date="2016" name="Genome Biol. Evol.">
        <title>Comparative 'omics' of the Fusarium fujikuroi species complex highlights differences in genetic potential and metabolite synthesis.</title>
        <authorList>
            <person name="Niehaus E.-M."/>
            <person name="Muensterkoetter M."/>
            <person name="Proctor R.H."/>
            <person name="Brown D.W."/>
            <person name="Sharon A."/>
            <person name="Idan Y."/>
            <person name="Oren-Young L."/>
            <person name="Sieber C.M."/>
            <person name="Novak O."/>
            <person name="Pencik A."/>
            <person name="Tarkowska D."/>
            <person name="Hromadova K."/>
            <person name="Freeman S."/>
            <person name="Maymon M."/>
            <person name="Elazar M."/>
            <person name="Youssef S.A."/>
            <person name="El-Shabrawy E.S.M."/>
            <person name="Shalaby A.B.A."/>
            <person name="Houterman P."/>
            <person name="Brock N.L."/>
            <person name="Burkhardt I."/>
            <person name="Tsavkelova E.A."/>
            <person name="Dickschat J.S."/>
            <person name="Galuszka P."/>
            <person name="Gueldener U."/>
            <person name="Tudzynski B."/>
        </authorList>
    </citation>
    <scope>NUCLEOTIDE SEQUENCE [LARGE SCALE GENOMIC DNA]</scope>
    <source>
        <strain evidence="3">MRC7560</strain>
    </source>
</reference>
<dbReference type="Proteomes" id="UP000184255">
    <property type="component" value="Unassembled WGS sequence"/>
</dbReference>
<dbReference type="GeneID" id="65093569"/>
<evidence type="ECO:0000313" key="2">
    <source>
        <dbReference type="EMBL" id="CVL09244.1"/>
    </source>
</evidence>
<name>A0A1L7UF12_FUSMA</name>
<comment type="caution">
    <text evidence="2">The sequence shown here is derived from an EMBL/GenBank/DDBJ whole genome shotgun (WGS) entry which is preliminary data.</text>
</comment>
<protein>
    <submittedName>
        <fullName evidence="2">Uncharacterized protein</fullName>
    </submittedName>
</protein>
<evidence type="ECO:0000256" key="1">
    <source>
        <dbReference type="SAM" id="MobiDB-lite"/>
    </source>
</evidence>
<accession>A0A1L7UF12</accession>
<dbReference type="AlphaFoldDB" id="A0A1L7UF12"/>
<feature type="region of interest" description="Disordered" evidence="1">
    <location>
        <begin position="1"/>
        <end position="31"/>
    </location>
</feature>
<organism evidence="2 3">
    <name type="scientific">Fusarium mangiferae</name>
    <name type="common">Mango malformation disease fungus</name>
    <dbReference type="NCBI Taxonomy" id="192010"/>
    <lineage>
        <taxon>Eukaryota</taxon>
        <taxon>Fungi</taxon>
        <taxon>Dikarya</taxon>
        <taxon>Ascomycota</taxon>
        <taxon>Pezizomycotina</taxon>
        <taxon>Sordariomycetes</taxon>
        <taxon>Hypocreomycetidae</taxon>
        <taxon>Hypocreales</taxon>
        <taxon>Nectriaceae</taxon>
        <taxon>Fusarium</taxon>
        <taxon>Fusarium fujikuroi species complex</taxon>
    </lineage>
</organism>
<dbReference type="EMBL" id="FCQH01000035">
    <property type="protein sequence ID" value="CVL09244.1"/>
    <property type="molecule type" value="Genomic_DNA"/>
</dbReference>